<reference evidence="2" key="2">
    <citation type="submission" date="2022-12" db="EMBL/GenBank/DDBJ databases">
        <authorList>
            <person name="Sun Q."/>
            <person name="Kim S."/>
        </authorList>
    </citation>
    <scope>NUCLEOTIDE SEQUENCE</scope>
    <source>
        <strain evidence="2">KCTC 12343</strain>
    </source>
</reference>
<dbReference type="Proteomes" id="UP000628442">
    <property type="component" value="Unassembled WGS sequence"/>
</dbReference>
<reference evidence="2" key="1">
    <citation type="journal article" date="2014" name="Int. J. Syst. Evol. Microbiol.">
        <title>Complete genome sequence of Corynebacterium casei LMG S-19264T (=DSM 44701T), isolated from a smear-ripened cheese.</title>
        <authorList>
            <consortium name="US DOE Joint Genome Institute (JGI-PGF)"/>
            <person name="Walter F."/>
            <person name="Albersmeier A."/>
            <person name="Kalinowski J."/>
            <person name="Ruckert C."/>
        </authorList>
    </citation>
    <scope>NUCLEOTIDE SEQUENCE</scope>
    <source>
        <strain evidence="2">KCTC 12343</strain>
    </source>
</reference>
<evidence type="ECO:0000313" key="2">
    <source>
        <dbReference type="EMBL" id="GGY52796.1"/>
    </source>
</evidence>
<accession>A0AA88C7E4</accession>
<organism evidence="2 3">
    <name type="scientific">Pseudoduganella albidiflava</name>
    <dbReference type="NCBI Taxonomy" id="321983"/>
    <lineage>
        <taxon>Bacteria</taxon>
        <taxon>Pseudomonadati</taxon>
        <taxon>Pseudomonadota</taxon>
        <taxon>Betaproteobacteria</taxon>
        <taxon>Burkholderiales</taxon>
        <taxon>Oxalobacteraceae</taxon>
        <taxon>Telluria group</taxon>
        <taxon>Pseudoduganella</taxon>
    </lineage>
</organism>
<protein>
    <submittedName>
        <fullName evidence="2">Uncharacterized protein</fullName>
    </submittedName>
</protein>
<dbReference type="EMBL" id="BMWV01000009">
    <property type="protein sequence ID" value="GGY52796.1"/>
    <property type="molecule type" value="Genomic_DNA"/>
</dbReference>
<evidence type="ECO:0000313" key="3">
    <source>
        <dbReference type="Proteomes" id="UP000628442"/>
    </source>
</evidence>
<feature type="compositionally biased region" description="Basic residues" evidence="1">
    <location>
        <begin position="42"/>
        <end position="65"/>
    </location>
</feature>
<evidence type="ECO:0000256" key="1">
    <source>
        <dbReference type="SAM" id="MobiDB-lite"/>
    </source>
</evidence>
<comment type="caution">
    <text evidence="2">The sequence shown here is derived from an EMBL/GenBank/DDBJ whole genome shotgun (WGS) entry which is preliminary data.</text>
</comment>
<gene>
    <name evidence="2" type="ORF">GCM10007387_38920</name>
</gene>
<dbReference type="AlphaFoldDB" id="A0AA88C7E4"/>
<proteinExistence type="predicted"/>
<name>A0AA88C7E4_9BURK</name>
<sequence>MARENVPRKKHGPKNKTAHEGRLSRLPSGDGSREAITWQQQRPKRLPKRPKRQPKRQQQRPKRQQQRQQPEQQLRQQQEQRLRQQQERQERLRQQLVR</sequence>
<feature type="region of interest" description="Disordered" evidence="1">
    <location>
        <begin position="1"/>
        <end position="98"/>
    </location>
</feature>
<feature type="compositionally biased region" description="Low complexity" evidence="1">
    <location>
        <begin position="66"/>
        <end position="77"/>
    </location>
</feature>
<feature type="compositionally biased region" description="Basic and acidic residues" evidence="1">
    <location>
        <begin position="78"/>
        <end position="98"/>
    </location>
</feature>